<evidence type="ECO:0000256" key="2">
    <source>
        <dbReference type="ARBA" id="ARBA00004167"/>
    </source>
</evidence>
<dbReference type="AlphaFoldDB" id="K5VYJ8"/>
<keyword evidence="11 14" id="KW-0503">Monooxygenase</keyword>
<organism evidence="16 17">
    <name type="scientific">Phanerochaete carnosa (strain HHB-10118-sp)</name>
    <name type="common">White-rot fungus</name>
    <name type="synonym">Peniophora carnosa</name>
    <dbReference type="NCBI Taxonomy" id="650164"/>
    <lineage>
        <taxon>Eukaryota</taxon>
        <taxon>Fungi</taxon>
        <taxon>Dikarya</taxon>
        <taxon>Basidiomycota</taxon>
        <taxon>Agaricomycotina</taxon>
        <taxon>Agaricomycetes</taxon>
        <taxon>Polyporales</taxon>
        <taxon>Phanerochaetaceae</taxon>
        <taxon>Phanerochaete</taxon>
    </lineage>
</organism>
<evidence type="ECO:0000313" key="16">
    <source>
        <dbReference type="EMBL" id="EKM51684.1"/>
    </source>
</evidence>
<dbReference type="GeneID" id="18908837"/>
<dbReference type="InterPro" id="IPR036396">
    <property type="entry name" value="Cyt_P450_sf"/>
</dbReference>
<dbReference type="InterPro" id="IPR050364">
    <property type="entry name" value="Cytochrome_P450_fung"/>
</dbReference>
<evidence type="ECO:0000256" key="15">
    <source>
        <dbReference type="SAM" id="SignalP"/>
    </source>
</evidence>
<keyword evidence="15" id="KW-0732">Signal</keyword>
<dbReference type="RefSeq" id="XP_007399491.1">
    <property type="nucleotide sequence ID" value="XM_007399429.1"/>
</dbReference>
<evidence type="ECO:0000256" key="12">
    <source>
        <dbReference type="ARBA" id="ARBA00023136"/>
    </source>
</evidence>
<dbReference type="Pfam" id="PF00067">
    <property type="entry name" value="p450"/>
    <property type="match status" value="1"/>
</dbReference>
<keyword evidence="7 13" id="KW-0479">Metal-binding</keyword>
<evidence type="ECO:0000256" key="4">
    <source>
        <dbReference type="ARBA" id="ARBA00010617"/>
    </source>
</evidence>
<dbReference type="Proteomes" id="UP000008370">
    <property type="component" value="Unassembled WGS sequence"/>
</dbReference>
<keyword evidence="8" id="KW-1133">Transmembrane helix</keyword>
<evidence type="ECO:0000256" key="11">
    <source>
        <dbReference type="ARBA" id="ARBA00023033"/>
    </source>
</evidence>
<comment type="subcellular location">
    <subcellularLocation>
        <location evidence="2">Membrane</location>
        <topology evidence="2">Single-pass membrane protein</topology>
    </subcellularLocation>
</comment>
<dbReference type="InterPro" id="IPR017972">
    <property type="entry name" value="Cyt_P450_CS"/>
</dbReference>
<evidence type="ECO:0000256" key="5">
    <source>
        <dbReference type="ARBA" id="ARBA00022617"/>
    </source>
</evidence>
<feature type="binding site" description="axial binding residue" evidence="13">
    <location>
        <position position="438"/>
    </location>
    <ligand>
        <name>heme</name>
        <dbReference type="ChEBI" id="CHEBI:30413"/>
    </ligand>
    <ligandPart>
        <name>Fe</name>
        <dbReference type="ChEBI" id="CHEBI:18248"/>
    </ligandPart>
</feature>
<proteinExistence type="inferred from homology"/>
<keyword evidence="6" id="KW-0812">Transmembrane</keyword>
<dbReference type="KEGG" id="pco:PHACADRAFT_150298"/>
<evidence type="ECO:0000256" key="14">
    <source>
        <dbReference type="RuleBase" id="RU000461"/>
    </source>
</evidence>
<dbReference type="InParanoid" id="K5VYJ8"/>
<name>K5VYJ8_PHACS</name>
<evidence type="ECO:0008006" key="18">
    <source>
        <dbReference type="Google" id="ProtNLM"/>
    </source>
</evidence>
<dbReference type="OrthoDB" id="2789670at2759"/>
<dbReference type="Gene3D" id="1.10.630.10">
    <property type="entry name" value="Cytochrome P450"/>
    <property type="match status" value="1"/>
</dbReference>
<dbReference type="HOGENOM" id="CLU_001570_2_3_1"/>
<evidence type="ECO:0000256" key="13">
    <source>
        <dbReference type="PIRSR" id="PIRSR602401-1"/>
    </source>
</evidence>
<dbReference type="GO" id="GO:0005506">
    <property type="term" value="F:iron ion binding"/>
    <property type="evidence" value="ECO:0007669"/>
    <property type="project" value="InterPro"/>
</dbReference>
<evidence type="ECO:0000256" key="9">
    <source>
        <dbReference type="ARBA" id="ARBA00023002"/>
    </source>
</evidence>
<keyword evidence="5 13" id="KW-0349">Heme</keyword>
<keyword evidence="12" id="KW-0472">Membrane</keyword>
<evidence type="ECO:0000313" key="17">
    <source>
        <dbReference type="Proteomes" id="UP000008370"/>
    </source>
</evidence>
<dbReference type="SUPFAM" id="SSF48264">
    <property type="entry name" value="Cytochrome P450"/>
    <property type="match status" value="1"/>
</dbReference>
<dbReference type="GO" id="GO:0016020">
    <property type="term" value="C:membrane"/>
    <property type="evidence" value="ECO:0007669"/>
    <property type="project" value="UniProtKB-SubCell"/>
</dbReference>
<protein>
    <recommendedName>
        <fullName evidence="18">Cytochrome P450</fullName>
    </recommendedName>
</protein>
<evidence type="ECO:0000256" key="8">
    <source>
        <dbReference type="ARBA" id="ARBA00022989"/>
    </source>
</evidence>
<evidence type="ECO:0000256" key="7">
    <source>
        <dbReference type="ARBA" id="ARBA00022723"/>
    </source>
</evidence>
<feature type="signal peptide" evidence="15">
    <location>
        <begin position="1"/>
        <end position="19"/>
    </location>
</feature>
<dbReference type="PANTHER" id="PTHR46300:SF7">
    <property type="entry name" value="P450, PUTATIVE (EUROFUNG)-RELATED"/>
    <property type="match status" value="1"/>
</dbReference>
<evidence type="ECO:0000256" key="3">
    <source>
        <dbReference type="ARBA" id="ARBA00005179"/>
    </source>
</evidence>
<evidence type="ECO:0000256" key="6">
    <source>
        <dbReference type="ARBA" id="ARBA00022692"/>
    </source>
</evidence>
<dbReference type="GO" id="GO:0016705">
    <property type="term" value="F:oxidoreductase activity, acting on paired donors, with incorporation or reduction of molecular oxygen"/>
    <property type="evidence" value="ECO:0007669"/>
    <property type="project" value="InterPro"/>
</dbReference>
<comment type="cofactor">
    <cofactor evidence="1 13">
        <name>heme</name>
        <dbReference type="ChEBI" id="CHEBI:30413"/>
    </cofactor>
</comment>
<sequence length="503" mass="56810">MSLPLAFFVAGLVLLFVSSRQRQRSYPLPPGPRRLPLVGSILDVPKENAHLVLQRWSRAYGSDVLYFEILGTHYVVLNSCKATVDLFERRSNVYSDKIMEAQTDLSRTGWGRNWGMMKYGNYWREHRKMFHQHFRERAVPAYRPRSTRAVRQMLRSLCETPERFKEHISFLTACNVLGTMYGIDVKPEGDPILGLIEDALRIFSAVANPGVYLGALVRFLPAWFPSAKFKRDAAAWSPMVEEMYLRPYREVKAAFEAGTAPPCVTTEILAELCKDRTAPIDPILEEVVINTVGTGYGAAVDTTSAALESFILAMMLFPEAQRLAQEELDHVLGNDRLPEFDDRDSLPYVTAIMKEVLRWRPPGPLGVPHKSTRADEYAGYYIPAGSVIIGNIWAILHDEERYPDAESFKPARFLDSNGQLCEDVPDAMEVFGFGRRLCPGRYFVLDTIWLSIASVLTSFNIERPVDESGNVIEPTAEYTSGLISHPLPFKVAFKRRGCALLDM</sequence>
<comment type="similarity">
    <text evidence="4 14">Belongs to the cytochrome P450 family.</text>
</comment>
<dbReference type="InterPro" id="IPR001128">
    <property type="entry name" value="Cyt_P450"/>
</dbReference>
<reference evidence="16 17" key="1">
    <citation type="journal article" date="2012" name="BMC Genomics">
        <title>Comparative genomics of the white-rot fungi, Phanerochaete carnosa and P. chrysosporium, to elucidate the genetic basis of the distinct wood types they colonize.</title>
        <authorList>
            <person name="Suzuki H."/>
            <person name="MacDonald J."/>
            <person name="Syed K."/>
            <person name="Salamov A."/>
            <person name="Hori C."/>
            <person name="Aerts A."/>
            <person name="Henrissat B."/>
            <person name="Wiebenga A."/>
            <person name="vanKuyk P.A."/>
            <person name="Barry K."/>
            <person name="Lindquist E."/>
            <person name="LaButti K."/>
            <person name="Lapidus A."/>
            <person name="Lucas S."/>
            <person name="Coutinho P."/>
            <person name="Gong Y."/>
            <person name="Samejima M."/>
            <person name="Mahadevan R."/>
            <person name="Abou-Zaid M."/>
            <person name="de Vries R.P."/>
            <person name="Igarashi K."/>
            <person name="Yadav J.S."/>
            <person name="Grigoriev I.V."/>
            <person name="Master E.R."/>
        </authorList>
    </citation>
    <scope>NUCLEOTIDE SEQUENCE [LARGE SCALE GENOMIC DNA]</scope>
    <source>
        <strain evidence="16 17">HHB-10118-sp</strain>
    </source>
</reference>
<dbReference type="PANTHER" id="PTHR46300">
    <property type="entry name" value="P450, PUTATIVE (EUROFUNG)-RELATED-RELATED"/>
    <property type="match status" value="1"/>
</dbReference>
<comment type="pathway">
    <text evidence="3">Secondary metabolite biosynthesis.</text>
</comment>
<dbReference type="InterPro" id="IPR002401">
    <property type="entry name" value="Cyt_P450_E_grp-I"/>
</dbReference>
<dbReference type="GO" id="GO:0004497">
    <property type="term" value="F:monooxygenase activity"/>
    <property type="evidence" value="ECO:0007669"/>
    <property type="project" value="UniProtKB-KW"/>
</dbReference>
<dbReference type="PROSITE" id="PS00086">
    <property type="entry name" value="CYTOCHROME_P450"/>
    <property type="match status" value="1"/>
</dbReference>
<keyword evidence="10 13" id="KW-0408">Iron</keyword>
<feature type="chain" id="PRO_5003890382" description="Cytochrome P450" evidence="15">
    <location>
        <begin position="20"/>
        <end position="503"/>
    </location>
</feature>
<dbReference type="CDD" id="cd11065">
    <property type="entry name" value="CYP64-like"/>
    <property type="match status" value="1"/>
</dbReference>
<dbReference type="PRINTS" id="PR00463">
    <property type="entry name" value="EP450I"/>
</dbReference>
<evidence type="ECO:0000256" key="1">
    <source>
        <dbReference type="ARBA" id="ARBA00001971"/>
    </source>
</evidence>
<accession>K5VYJ8</accession>
<keyword evidence="9 14" id="KW-0560">Oxidoreductase</keyword>
<gene>
    <name evidence="16" type="ORF">PHACADRAFT_150298</name>
</gene>
<evidence type="ECO:0000256" key="10">
    <source>
        <dbReference type="ARBA" id="ARBA00023004"/>
    </source>
</evidence>
<keyword evidence="17" id="KW-1185">Reference proteome</keyword>
<dbReference type="EMBL" id="JH930476">
    <property type="protein sequence ID" value="EKM51684.1"/>
    <property type="molecule type" value="Genomic_DNA"/>
</dbReference>
<dbReference type="GO" id="GO:0020037">
    <property type="term" value="F:heme binding"/>
    <property type="evidence" value="ECO:0007669"/>
    <property type="project" value="InterPro"/>
</dbReference>